<evidence type="ECO:0000313" key="8">
    <source>
        <dbReference type="EMBL" id="OYD16119.1"/>
    </source>
</evidence>
<dbReference type="AlphaFoldDB" id="A0A235BVL2"/>
<dbReference type="Pfam" id="PF16363">
    <property type="entry name" value="GDP_Man_Dehyd"/>
    <property type="match status" value="1"/>
</dbReference>
<evidence type="ECO:0000259" key="7">
    <source>
        <dbReference type="Pfam" id="PF16363"/>
    </source>
</evidence>
<dbReference type="PANTHER" id="PTHR43000">
    <property type="entry name" value="DTDP-D-GLUCOSE 4,6-DEHYDRATASE-RELATED"/>
    <property type="match status" value="1"/>
</dbReference>
<comment type="cofactor">
    <cofactor evidence="2">
        <name>NAD(+)</name>
        <dbReference type="ChEBI" id="CHEBI:57540"/>
    </cofactor>
</comment>
<dbReference type="InterPro" id="IPR005888">
    <property type="entry name" value="dTDP_Gluc_deHydtase"/>
</dbReference>
<comment type="caution">
    <text evidence="8">The sequence shown here is derived from an EMBL/GenBank/DDBJ whole genome shotgun (WGS) entry which is preliminary data.</text>
</comment>
<evidence type="ECO:0000256" key="2">
    <source>
        <dbReference type="ARBA" id="ARBA00001911"/>
    </source>
</evidence>
<sequence>MNLLVTGGAGFIGSNFVRKVLSKDNVKVTVLDALTYAGNKKNFSKEIWHNPNFTFVEGNILDRDLVYRIMGSQDAVVHFAAYTHIDRSIDLSDPFIDTDFKGTHVLLEAAKHTGIGRFVHISTSEVYGSAVYTPMDEEHPMRPQSPYAAAKAGADRLVYSYYTTYELPCVILRPFNNYGYNQYPEKLMPYFITNALDGKPLPIYGSGENTRDWLWVEDCVDGIIRALEVDMSLINGEVINLGTGRDFSVNYIAEGILEVLGKDRTLIERVGDRPGHVKRLITSYDKAERLLGWQPVMEFDEGLKRTVGWYVDNREWWEEIKARDEFKTFEKNWYSFLRGIL</sequence>
<dbReference type="InterPro" id="IPR036291">
    <property type="entry name" value="NAD(P)-bd_dom_sf"/>
</dbReference>
<comment type="catalytic activity">
    <reaction evidence="1">
        <text>dTDP-alpha-D-glucose = dTDP-4-dehydro-6-deoxy-alpha-D-glucose + H2O</text>
        <dbReference type="Rhea" id="RHEA:17221"/>
        <dbReference type="ChEBI" id="CHEBI:15377"/>
        <dbReference type="ChEBI" id="CHEBI:57477"/>
        <dbReference type="ChEBI" id="CHEBI:57649"/>
        <dbReference type="EC" id="4.2.1.46"/>
    </reaction>
</comment>
<keyword evidence="6" id="KW-0456">Lyase</keyword>
<evidence type="ECO:0000313" key="9">
    <source>
        <dbReference type="Proteomes" id="UP000215215"/>
    </source>
</evidence>
<dbReference type="Proteomes" id="UP000215215">
    <property type="component" value="Unassembled WGS sequence"/>
</dbReference>
<accession>A0A235BVL2</accession>
<feature type="domain" description="NAD(P)-binding" evidence="7">
    <location>
        <begin position="4"/>
        <end position="306"/>
    </location>
</feature>
<dbReference type="Gene3D" id="3.90.25.10">
    <property type="entry name" value="UDP-galactose 4-epimerase, domain 1"/>
    <property type="match status" value="1"/>
</dbReference>
<dbReference type="GO" id="GO:0008460">
    <property type="term" value="F:dTDP-glucose 4,6-dehydratase activity"/>
    <property type="evidence" value="ECO:0007669"/>
    <property type="project" value="UniProtKB-EC"/>
</dbReference>
<dbReference type="CDD" id="cd05246">
    <property type="entry name" value="dTDP_GD_SDR_e"/>
    <property type="match status" value="1"/>
</dbReference>
<proteinExistence type="inferred from homology"/>
<reference evidence="8 9" key="1">
    <citation type="submission" date="2017-07" db="EMBL/GenBank/DDBJ databases">
        <title>Recovery of genomes from metagenomes via a dereplication, aggregation, and scoring strategy.</title>
        <authorList>
            <person name="Sieber C.M."/>
            <person name="Probst A.J."/>
            <person name="Sharrar A."/>
            <person name="Thomas B.C."/>
            <person name="Hess M."/>
            <person name="Tringe S.G."/>
            <person name="Banfield J.F."/>
        </authorList>
    </citation>
    <scope>NUCLEOTIDE SEQUENCE [LARGE SCALE GENOMIC DNA]</scope>
    <source>
        <strain evidence="8">JGI_Cruoil_03_44_89</strain>
    </source>
</reference>
<keyword evidence="5" id="KW-0520">NAD</keyword>
<comment type="similarity">
    <text evidence="3">Belongs to the NAD(P)-dependent epimerase/dehydratase family. dTDP-glucose dehydratase subfamily.</text>
</comment>
<dbReference type="EC" id="4.2.1.46" evidence="4"/>
<evidence type="ECO:0000256" key="3">
    <source>
        <dbReference type="ARBA" id="ARBA00008178"/>
    </source>
</evidence>
<gene>
    <name evidence="8" type="ORF">CH333_04275</name>
</gene>
<name>A0A235BVL2_UNCW3</name>
<evidence type="ECO:0000256" key="4">
    <source>
        <dbReference type="ARBA" id="ARBA00011990"/>
    </source>
</evidence>
<dbReference type="EMBL" id="NOZQ01000085">
    <property type="protein sequence ID" value="OYD16119.1"/>
    <property type="molecule type" value="Genomic_DNA"/>
</dbReference>
<dbReference type="InterPro" id="IPR016040">
    <property type="entry name" value="NAD(P)-bd_dom"/>
</dbReference>
<evidence type="ECO:0000256" key="5">
    <source>
        <dbReference type="ARBA" id="ARBA00023027"/>
    </source>
</evidence>
<dbReference type="Gene3D" id="3.40.50.720">
    <property type="entry name" value="NAD(P)-binding Rossmann-like Domain"/>
    <property type="match status" value="1"/>
</dbReference>
<evidence type="ECO:0000256" key="1">
    <source>
        <dbReference type="ARBA" id="ARBA00001539"/>
    </source>
</evidence>
<evidence type="ECO:0000256" key="6">
    <source>
        <dbReference type="ARBA" id="ARBA00023239"/>
    </source>
</evidence>
<dbReference type="SUPFAM" id="SSF51735">
    <property type="entry name" value="NAD(P)-binding Rossmann-fold domains"/>
    <property type="match status" value="1"/>
</dbReference>
<dbReference type="GO" id="GO:0009225">
    <property type="term" value="P:nucleotide-sugar metabolic process"/>
    <property type="evidence" value="ECO:0007669"/>
    <property type="project" value="InterPro"/>
</dbReference>
<protein>
    <recommendedName>
        <fullName evidence="4">dTDP-glucose 4,6-dehydratase</fullName>
        <ecNumber evidence="4">4.2.1.46</ecNumber>
    </recommendedName>
</protein>
<organism evidence="8 9">
    <name type="scientific">candidate division WOR-3 bacterium JGI_Cruoil_03_44_89</name>
    <dbReference type="NCBI Taxonomy" id="1973748"/>
    <lineage>
        <taxon>Bacteria</taxon>
        <taxon>Bacteria division WOR-3</taxon>
    </lineage>
</organism>